<evidence type="ECO:0000313" key="2">
    <source>
        <dbReference type="EMBL" id="MED6200970.1"/>
    </source>
</evidence>
<accession>A0ABU6XU38</accession>
<keyword evidence="1" id="KW-0812">Transmembrane</keyword>
<name>A0ABU6XU38_9FABA</name>
<keyword evidence="3" id="KW-1185">Reference proteome</keyword>
<keyword evidence="1" id="KW-0472">Membrane</keyword>
<dbReference type="Proteomes" id="UP001341840">
    <property type="component" value="Unassembled WGS sequence"/>
</dbReference>
<dbReference type="EMBL" id="JASCZI010213195">
    <property type="protein sequence ID" value="MED6200970.1"/>
    <property type="molecule type" value="Genomic_DNA"/>
</dbReference>
<feature type="transmembrane region" description="Helical" evidence="1">
    <location>
        <begin position="31"/>
        <end position="53"/>
    </location>
</feature>
<evidence type="ECO:0000313" key="3">
    <source>
        <dbReference type="Proteomes" id="UP001341840"/>
    </source>
</evidence>
<reference evidence="2 3" key="1">
    <citation type="journal article" date="2023" name="Plants (Basel)">
        <title>Bridging the Gap: Combining Genomics and Transcriptomics Approaches to Understand Stylosanthes scabra, an Orphan Legume from the Brazilian Caatinga.</title>
        <authorList>
            <person name="Ferreira-Neto J.R.C."/>
            <person name="da Silva M.D."/>
            <person name="Binneck E."/>
            <person name="de Melo N.F."/>
            <person name="da Silva R.H."/>
            <person name="de Melo A.L.T.M."/>
            <person name="Pandolfi V."/>
            <person name="Bustamante F.O."/>
            <person name="Brasileiro-Vidal A.C."/>
            <person name="Benko-Iseppon A.M."/>
        </authorList>
    </citation>
    <scope>NUCLEOTIDE SEQUENCE [LARGE SCALE GENOMIC DNA]</scope>
    <source>
        <tissue evidence="2">Leaves</tissue>
    </source>
</reference>
<comment type="caution">
    <text evidence="2">The sequence shown here is derived from an EMBL/GenBank/DDBJ whole genome shotgun (WGS) entry which is preliminary data.</text>
</comment>
<protein>
    <submittedName>
        <fullName evidence="2">Uncharacterized protein</fullName>
    </submittedName>
</protein>
<proteinExistence type="predicted"/>
<organism evidence="2 3">
    <name type="scientific">Stylosanthes scabra</name>
    <dbReference type="NCBI Taxonomy" id="79078"/>
    <lineage>
        <taxon>Eukaryota</taxon>
        <taxon>Viridiplantae</taxon>
        <taxon>Streptophyta</taxon>
        <taxon>Embryophyta</taxon>
        <taxon>Tracheophyta</taxon>
        <taxon>Spermatophyta</taxon>
        <taxon>Magnoliopsida</taxon>
        <taxon>eudicotyledons</taxon>
        <taxon>Gunneridae</taxon>
        <taxon>Pentapetalae</taxon>
        <taxon>rosids</taxon>
        <taxon>fabids</taxon>
        <taxon>Fabales</taxon>
        <taxon>Fabaceae</taxon>
        <taxon>Papilionoideae</taxon>
        <taxon>50 kb inversion clade</taxon>
        <taxon>dalbergioids sensu lato</taxon>
        <taxon>Dalbergieae</taxon>
        <taxon>Pterocarpus clade</taxon>
        <taxon>Stylosanthes</taxon>
    </lineage>
</organism>
<evidence type="ECO:0000256" key="1">
    <source>
        <dbReference type="SAM" id="Phobius"/>
    </source>
</evidence>
<gene>
    <name evidence="2" type="ORF">PIB30_090435</name>
</gene>
<keyword evidence="1" id="KW-1133">Transmembrane helix</keyword>
<feature type="transmembrane region" description="Helical" evidence="1">
    <location>
        <begin position="151"/>
        <end position="172"/>
    </location>
</feature>
<sequence length="222" mass="24424">MDSFWLEKFRSIPDMSAAIHANKSTFLLKKWVSCVFISLGRFFAIIVTARLLVQSGLCPTLILIEVSPESFFRVVLGLPDGLWPLYQRGALTPFCFRYIPSEYSDFAAVGDEIHGEFGYGNDGSDFVQGGSSDYCIVHRVGSLVAIGLSHLLYPGGFLCGWFMLLVVCLTSFEEKVMARGGLLARVLGITSTAKHECQLLFFAFLEGEFPSSGIPPEIIAIS</sequence>